<feature type="domain" description="Thiaminase-2/PQQC" evidence="2">
    <location>
        <begin position="124"/>
        <end position="226"/>
    </location>
</feature>
<dbReference type="STRING" id="1458985.BJP34_13190"/>
<evidence type="ECO:0000259" key="2">
    <source>
        <dbReference type="Pfam" id="PF03070"/>
    </source>
</evidence>
<dbReference type="SUPFAM" id="SSF48613">
    <property type="entry name" value="Heme oxygenase-like"/>
    <property type="match status" value="1"/>
</dbReference>
<dbReference type="KEGG" id="mpro:BJP34_13190"/>
<dbReference type="Proteomes" id="UP000177870">
    <property type="component" value="Chromosome"/>
</dbReference>
<reference evidence="4" key="1">
    <citation type="submission" date="2016-10" db="EMBL/GenBank/DDBJ databases">
        <title>Comparative genomics uncovers the prolific and rare metabolic potential of the cyanobacterial genus Moorea.</title>
        <authorList>
            <person name="Leao T."/>
            <person name="Castelao G."/>
            <person name="Korobeynikov A."/>
            <person name="Monroe E.A."/>
            <person name="Podell S."/>
            <person name="Glukhov E."/>
            <person name="Allen E."/>
            <person name="Gerwick W.H."/>
            <person name="Gerwick L."/>
        </authorList>
    </citation>
    <scope>NUCLEOTIDE SEQUENCE [LARGE SCALE GENOMIC DNA]</scope>
    <source>
        <strain evidence="4">PAL-8-15-08-1</strain>
    </source>
</reference>
<evidence type="ECO:0000313" key="4">
    <source>
        <dbReference type="Proteomes" id="UP000177870"/>
    </source>
</evidence>
<gene>
    <name evidence="3" type="ORF">BJP34_13190</name>
</gene>
<proteinExistence type="predicted"/>
<dbReference type="InterPro" id="IPR016084">
    <property type="entry name" value="Haem_Oase-like_multi-hlx"/>
</dbReference>
<evidence type="ECO:0000256" key="1">
    <source>
        <dbReference type="ARBA" id="ARBA00004948"/>
    </source>
</evidence>
<dbReference type="EMBL" id="CP017599">
    <property type="protein sequence ID" value="AOX00283.1"/>
    <property type="molecule type" value="Genomic_DNA"/>
</dbReference>
<dbReference type="RefSeq" id="WP_070392747.1">
    <property type="nucleotide sequence ID" value="NZ_CP017599.1"/>
</dbReference>
<accession>A0A1D8TRU5</accession>
<evidence type="ECO:0000313" key="3">
    <source>
        <dbReference type="EMBL" id="AOX00283.1"/>
    </source>
</evidence>
<dbReference type="Pfam" id="PF03070">
    <property type="entry name" value="TENA_THI-4"/>
    <property type="match status" value="1"/>
</dbReference>
<organism evidence="3 4">
    <name type="scientific">Moorena producens PAL-8-15-08-1</name>
    <dbReference type="NCBI Taxonomy" id="1458985"/>
    <lineage>
        <taxon>Bacteria</taxon>
        <taxon>Bacillati</taxon>
        <taxon>Cyanobacteriota</taxon>
        <taxon>Cyanophyceae</taxon>
        <taxon>Coleofasciculales</taxon>
        <taxon>Coleofasciculaceae</taxon>
        <taxon>Moorena</taxon>
    </lineage>
</organism>
<dbReference type="Gene3D" id="1.20.910.10">
    <property type="entry name" value="Heme oxygenase-like"/>
    <property type="match status" value="1"/>
</dbReference>
<protein>
    <submittedName>
        <fullName evidence="3">Pyrroloquinoline quinone biosynthesis protein PqqC</fullName>
    </submittedName>
</protein>
<dbReference type="InterPro" id="IPR004305">
    <property type="entry name" value="Thiaminase-2/PQQC"/>
</dbReference>
<name>A0A1D8TRU5_9CYAN</name>
<sequence length="331" mass="37894">MSLTKVLFQQPLFKNRVFFEFKDTEVEIHYGDQGCAIAVEPEYEKETVQLLRLLQAGGMSPEQLGLACPGIQEDIPELLAELDRRGLLIETYQEVEFRGVSGQQFYRELCRFLNRMKGQFPLSPFSEKMADETITRNQLIGYALESYHVTHLCPRLLAPSLANYESPGTQKLLQEFFVSELHHDRLIENSLKSVGIEAEQLQRMQPLPMTFAVCSTLAVFAKQHPLSFKAALLLFEEDDKLFHQLFKQQCQALELPPEFYKPILLHAGINEEGAHDQITSILLAEVAYVSPQEQVVVKKNLAILLESMVRRTHEILDYYGNSNNIIPRCFT</sequence>
<comment type="pathway">
    <text evidence="1">Cofactor biosynthesis; thiamine diphosphate biosynthesis.</text>
</comment>
<dbReference type="OrthoDB" id="505884at2"/>
<dbReference type="AlphaFoldDB" id="A0A1D8TRU5"/>